<proteinExistence type="predicted"/>
<comment type="caution">
    <text evidence="4">The sequence shown here is derived from an EMBL/GenBank/DDBJ whole genome shotgun (WGS) entry which is preliminary data.</text>
</comment>
<dbReference type="OrthoDB" id="20839at2759"/>
<reference evidence="4" key="1">
    <citation type="submission" date="2016-10" db="EMBL/GenBank/DDBJ databases">
        <authorList>
            <person name="Benchimol M."/>
            <person name="Almeida L.G."/>
            <person name="Vasconcelos A.T."/>
            <person name="Perreira-Neves A."/>
            <person name="Rosa I.A."/>
            <person name="Tasca T."/>
            <person name="Bogo M.R."/>
            <person name="de Souza W."/>
        </authorList>
    </citation>
    <scope>NUCLEOTIDE SEQUENCE [LARGE SCALE GENOMIC DNA]</scope>
    <source>
        <strain evidence="4">K</strain>
    </source>
</reference>
<dbReference type="SMART" id="SM00297">
    <property type="entry name" value="BROMO"/>
    <property type="match status" value="1"/>
</dbReference>
<evidence type="ECO:0000256" key="2">
    <source>
        <dbReference type="PROSITE-ProRule" id="PRU00035"/>
    </source>
</evidence>
<dbReference type="VEuPathDB" id="TrichDB:TRFO_41503"/>
<dbReference type="InterPro" id="IPR001487">
    <property type="entry name" value="Bromodomain"/>
</dbReference>
<keyword evidence="1 2" id="KW-0103">Bromodomain</keyword>
<name>A0A1J4L079_9EUKA</name>
<organism evidence="4 5">
    <name type="scientific">Tritrichomonas foetus</name>
    <dbReference type="NCBI Taxonomy" id="1144522"/>
    <lineage>
        <taxon>Eukaryota</taxon>
        <taxon>Metamonada</taxon>
        <taxon>Parabasalia</taxon>
        <taxon>Tritrichomonadida</taxon>
        <taxon>Tritrichomonadidae</taxon>
        <taxon>Tritrichomonas</taxon>
    </lineage>
</organism>
<dbReference type="GO" id="GO:0010484">
    <property type="term" value="F:histone H3 acetyltransferase activity"/>
    <property type="evidence" value="ECO:0007669"/>
    <property type="project" value="TreeGrafter"/>
</dbReference>
<dbReference type="Proteomes" id="UP000179807">
    <property type="component" value="Unassembled WGS sequence"/>
</dbReference>
<dbReference type="GO" id="GO:0045944">
    <property type="term" value="P:positive regulation of transcription by RNA polymerase II"/>
    <property type="evidence" value="ECO:0007669"/>
    <property type="project" value="TreeGrafter"/>
</dbReference>
<dbReference type="InterPro" id="IPR036427">
    <property type="entry name" value="Bromodomain-like_sf"/>
</dbReference>
<evidence type="ECO:0000313" key="4">
    <source>
        <dbReference type="EMBL" id="OHT16875.1"/>
    </source>
</evidence>
<dbReference type="PRINTS" id="PR00503">
    <property type="entry name" value="BROMODOMAIN"/>
</dbReference>
<dbReference type="AlphaFoldDB" id="A0A1J4L079"/>
<evidence type="ECO:0000256" key="1">
    <source>
        <dbReference type="ARBA" id="ARBA00023117"/>
    </source>
</evidence>
<dbReference type="RefSeq" id="XP_068370011.1">
    <property type="nucleotide sequence ID" value="XM_068513811.1"/>
</dbReference>
<dbReference type="PANTHER" id="PTHR45750:SF3">
    <property type="entry name" value="HISTONE ACETYLTRANSFERASE"/>
    <property type="match status" value="1"/>
</dbReference>
<dbReference type="Gene3D" id="1.20.920.10">
    <property type="entry name" value="Bromodomain-like"/>
    <property type="match status" value="1"/>
</dbReference>
<sequence length="236" mass="27918">MFFEAQYNQLPMNERRRQMCLRLTKQMMEYPCAKCFLEPVDPDEVEYLRVIKSPQDLTSILSRLENNQYKSVDLWEQDVNLIWYNAEKFNGSHSYIFILASALAKRFSKIKRVVDIERLEDWTKWFFEFEARLDTLTKSSPPKARKHFPAALVREATKVPFTEEEFTALDKALKDLTTPNDLLYLNNILRHHASKIDINAEPVSVDLRELPNQALHLMKEYSMKRFQEMGKTYPAN</sequence>
<evidence type="ECO:0000259" key="3">
    <source>
        <dbReference type="PROSITE" id="PS50014"/>
    </source>
</evidence>
<dbReference type="PROSITE" id="PS50014">
    <property type="entry name" value="BROMODOMAIN_2"/>
    <property type="match status" value="1"/>
</dbReference>
<evidence type="ECO:0000313" key="5">
    <source>
        <dbReference type="Proteomes" id="UP000179807"/>
    </source>
</evidence>
<keyword evidence="5" id="KW-1185">Reference proteome</keyword>
<dbReference type="SUPFAM" id="SSF47370">
    <property type="entry name" value="Bromodomain"/>
    <property type="match status" value="1"/>
</dbReference>
<dbReference type="GO" id="GO:0000123">
    <property type="term" value="C:histone acetyltransferase complex"/>
    <property type="evidence" value="ECO:0007669"/>
    <property type="project" value="TreeGrafter"/>
</dbReference>
<dbReference type="EMBL" id="MLAK01000063">
    <property type="protein sequence ID" value="OHT16875.1"/>
    <property type="molecule type" value="Genomic_DNA"/>
</dbReference>
<protein>
    <submittedName>
        <fullName evidence="4">Bromodomain containing protein</fullName>
    </submittedName>
</protein>
<dbReference type="InterPro" id="IPR037800">
    <property type="entry name" value="GCN5"/>
</dbReference>
<dbReference type="CDD" id="cd04369">
    <property type="entry name" value="Bromodomain"/>
    <property type="match status" value="1"/>
</dbReference>
<dbReference type="GeneID" id="94848515"/>
<feature type="domain" description="Bromo" evidence="3">
    <location>
        <begin position="46"/>
        <end position="97"/>
    </location>
</feature>
<dbReference type="Pfam" id="PF00439">
    <property type="entry name" value="Bromodomain"/>
    <property type="match status" value="1"/>
</dbReference>
<gene>
    <name evidence="4" type="ORF">TRFO_41503</name>
</gene>
<accession>A0A1J4L079</accession>
<dbReference type="PANTHER" id="PTHR45750">
    <property type="entry name" value="GH11602P"/>
    <property type="match status" value="1"/>
</dbReference>